<evidence type="ECO:0000313" key="2">
    <source>
        <dbReference type="EMBL" id="MDQ0532599.1"/>
    </source>
</evidence>
<protein>
    <submittedName>
        <fullName evidence="2">Glycosyltransferase involved in cell wall biosynthesis</fullName>
    </submittedName>
</protein>
<reference evidence="2 3" key="1">
    <citation type="submission" date="2023-07" db="EMBL/GenBank/DDBJ databases">
        <title>Genomic Encyclopedia of Type Strains, Phase IV (KMG-IV): sequencing the most valuable type-strain genomes for metagenomic binning, comparative biology and taxonomic classification.</title>
        <authorList>
            <person name="Goeker M."/>
        </authorList>
    </citation>
    <scope>NUCLEOTIDE SEQUENCE [LARGE SCALE GENOMIC DNA]</scope>
    <source>
        <strain evidence="2 3">DSM 19922</strain>
    </source>
</reference>
<accession>A0ABU0MGQ1</accession>
<evidence type="ECO:0000259" key="1">
    <source>
        <dbReference type="Pfam" id="PF00534"/>
    </source>
</evidence>
<evidence type="ECO:0000313" key="3">
    <source>
        <dbReference type="Proteomes" id="UP001244552"/>
    </source>
</evidence>
<dbReference type="PANTHER" id="PTHR12526">
    <property type="entry name" value="GLYCOSYLTRANSFERASE"/>
    <property type="match status" value="1"/>
</dbReference>
<dbReference type="Gene3D" id="3.40.50.2000">
    <property type="entry name" value="Glycogen Phosphorylase B"/>
    <property type="match status" value="1"/>
</dbReference>
<dbReference type="PANTHER" id="PTHR12526:SF638">
    <property type="entry name" value="SPORE COAT PROTEIN SA"/>
    <property type="match status" value="1"/>
</dbReference>
<organism evidence="2 3">
    <name type="scientific">Azospirillum picis</name>
    <dbReference type="NCBI Taxonomy" id="488438"/>
    <lineage>
        <taxon>Bacteria</taxon>
        <taxon>Pseudomonadati</taxon>
        <taxon>Pseudomonadota</taxon>
        <taxon>Alphaproteobacteria</taxon>
        <taxon>Rhodospirillales</taxon>
        <taxon>Azospirillaceae</taxon>
        <taxon>Azospirillum</taxon>
    </lineage>
</organism>
<keyword evidence="3" id="KW-1185">Reference proteome</keyword>
<dbReference type="EMBL" id="JAUSVU010000003">
    <property type="protein sequence ID" value="MDQ0532599.1"/>
    <property type="molecule type" value="Genomic_DNA"/>
</dbReference>
<dbReference type="InterPro" id="IPR001296">
    <property type="entry name" value="Glyco_trans_1"/>
</dbReference>
<proteinExistence type="predicted"/>
<feature type="domain" description="Glycosyl transferase family 1" evidence="1">
    <location>
        <begin position="111"/>
        <end position="261"/>
    </location>
</feature>
<dbReference type="SUPFAM" id="SSF53756">
    <property type="entry name" value="UDP-Glycosyltransferase/glycogen phosphorylase"/>
    <property type="match status" value="1"/>
</dbReference>
<gene>
    <name evidence="2" type="ORF">QO018_001443</name>
</gene>
<comment type="caution">
    <text evidence="2">The sequence shown here is derived from an EMBL/GenBank/DDBJ whole genome shotgun (WGS) entry which is preliminary data.</text>
</comment>
<dbReference type="Pfam" id="PF00534">
    <property type="entry name" value="Glycos_transf_1"/>
    <property type="match status" value="1"/>
</dbReference>
<dbReference type="Proteomes" id="UP001244552">
    <property type="component" value="Unassembled WGS sequence"/>
</dbReference>
<sequence length="309" mass="32287">MLALAGPLLAARHRAVTLHWCQDLYPDLLPVLGIRIPAGLHRLARVGMAQALRRHDGVIAIGGCMRDRLAGLGVPDRCLTVLPNWPDPVIRPLPRAGNRYRRSLGMDDGDGRFLVVYSGVLGLAHPMDGLLDAARRLQDSDPAVMVLLAGDGRGMAAVERTASALGLRNLRRLPWQPAAQLGELLAAADLHLVSMASDAQGLLVPSKLAGIQAAGRPCLFLGPSGSECARRIGGCGLTVDPFDGEAIAAAVRAYAADPGRVAAEGQRAARQAEAWTLEQAAAAFTALAGARLAAPPTAGIAAGWRVPHA</sequence>
<name>A0ABU0MGQ1_9PROT</name>